<dbReference type="ESTHER" id="stypi-a0a2b4rj44">
    <property type="family name" value="Pancreatic_lipase"/>
</dbReference>
<evidence type="ECO:0000313" key="9">
    <source>
        <dbReference type="Proteomes" id="UP000225706"/>
    </source>
</evidence>
<name>A0A2B4RJ44_STYPI</name>
<dbReference type="GO" id="GO:0016042">
    <property type="term" value="P:lipid catabolic process"/>
    <property type="evidence" value="ECO:0007669"/>
    <property type="project" value="TreeGrafter"/>
</dbReference>
<dbReference type="OrthoDB" id="5986432at2759"/>
<dbReference type="InterPro" id="IPR000734">
    <property type="entry name" value="TAG_lipase"/>
</dbReference>
<dbReference type="AlphaFoldDB" id="A0A2B4RJ44"/>
<dbReference type="InterPro" id="IPR033906">
    <property type="entry name" value="Lipase_N"/>
</dbReference>
<organism evidence="8 9">
    <name type="scientific">Stylophora pistillata</name>
    <name type="common">Smooth cauliflower coral</name>
    <dbReference type="NCBI Taxonomy" id="50429"/>
    <lineage>
        <taxon>Eukaryota</taxon>
        <taxon>Metazoa</taxon>
        <taxon>Cnidaria</taxon>
        <taxon>Anthozoa</taxon>
        <taxon>Hexacorallia</taxon>
        <taxon>Scleractinia</taxon>
        <taxon>Astrocoeniina</taxon>
        <taxon>Pocilloporidae</taxon>
        <taxon>Stylophora</taxon>
    </lineage>
</organism>
<comment type="similarity">
    <text evidence="2 5">Belongs to the AB hydrolase superfamily. Lipase family.</text>
</comment>
<dbReference type="GO" id="GO:0005615">
    <property type="term" value="C:extracellular space"/>
    <property type="evidence" value="ECO:0007669"/>
    <property type="project" value="TreeGrafter"/>
</dbReference>
<gene>
    <name evidence="8" type="primary">PNLIPRP1</name>
    <name evidence="8" type="ORF">AWC38_SpisGene18874</name>
</gene>
<feature type="chain" id="PRO_5012179922" evidence="6">
    <location>
        <begin position="25"/>
        <end position="385"/>
    </location>
</feature>
<keyword evidence="4" id="KW-1015">Disulfide bond</keyword>
<dbReference type="Gene3D" id="3.40.50.1820">
    <property type="entry name" value="alpha/beta hydrolase"/>
    <property type="match status" value="1"/>
</dbReference>
<dbReference type="Proteomes" id="UP000225706">
    <property type="component" value="Unassembled WGS sequence"/>
</dbReference>
<dbReference type="PRINTS" id="PR00823">
    <property type="entry name" value="PANCLIPASE"/>
</dbReference>
<feature type="signal peptide" evidence="6">
    <location>
        <begin position="1"/>
        <end position="24"/>
    </location>
</feature>
<dbReference type="SUPFAM" id="SSF53474">
    <property type="entry name" value="alpha/beta-Hydrolases"/>
    <property type="match status" value="1"/>
</dbReference>
<comment type="subcellular location">
    <subcellularLocation>
        <location evidence="1">Secreted</location>
    </subcellularLocation>
</comment>
<proteinExistence type="inferred from homology"/>
<reference evidence="9" key="1">
    <citation type="journal article" date="2017" name="bioRxiv">
        <title>Comparative analysis of the genomes of Stylophora pistillata and Acropora digitifera provides evidence for extensive differences between species of corals.</title>
        <authorList>
            <person name="Voolstra C.R."/>
            <person name="Li Y."/>
            <person name="Liew Y.J."/>
            <person name="Baumgarten S."/>
            <person name="Zoccola D."/>
            <person name="Flot J.-F."/>
            <person name="Tambutte S."/>
            <person name="Allemand D."/>
            <person name="Aranda M."/>
        </authorList>
    </citation>
    <scope>NUCLEOTIDE SEQUENCE [LARGE SCALE GENOMIC DNA]</scope>
</reference>
<evidence type="ECO:0000313" key="8">
    <source>
        <dbReference type="EMBL" id="PFX16839.1"/>
    </source>
</evidence>
<sequence length="385" mass="43009">MNALGLRVVTALLIVVEFMVFSGAAKNRTKIPVKHFLFNNPSKVCYEKYGCFSKQPSVRWGLISIQPSLPQNPSAVGTTFDLYTKEGYGRIDDFDTDKLKAPKFDMSRRTIFVIHGWRESATKGWTIELKDALLQREDCNVILVDWSKGAKRRYGQSVGNTRLVGAQVAELIRFLINSTSRSPDSAKRFYIVGFSLGGQTAGYVGRYLKEKAGMTLGRITGLDPAGPCFNSISDPRFRLDPSDAEYVDVIHTDMSKNSGFVGFGMRREGGHADFFPNGGIDQRGCLRHLVELEFVQTVKCDHQRAWKYFIASLTNPRSWEAQPCKDYYDCEKGKFQACDGECPTMGYGADKTKPNGKFYLMTSRGAPFLGLSPDASMEEDNYGSP</sequence>
<dbReference type="InterPro" id="IPR029058">
    <property type="entry name" value="AB_hydrolase_fold"/>
</dbReference>
<evidence type="ECO:0000256" key="2">
    <source>
        <dbReference type="ARBA" id="ARBA00010701"/>
    </source>
</evidence>
<feature type="domain" description="Lipase" evidence="7">
    <location>
        <begin position="43"/>
        <end position="368"/>
    </location>
</feature>
<keyword evidence="3" id="KW-0964">Secreted</keyword>
<dbReference type="InterPro" id="IPR002331">
    <property type="entry name" value="Lipase_panc"/>
</dbReference>
<keyword evidence="6" id="KW-0732">Signal</keyword>
<dbReference type="CDD" id="cd00707">
    <property type="entry name" value="Pancreat_lipase_like"/>
    <property type="match status" value="1"/>
</dbReference>
<evidence type="ECO:0000256" key="4">
    <source>
        <dbReference type="ARBA" id="ARBA00023157"/>
    </source>
</evidence>
<protein>
    <submittedName>
        <fullName evidence="8">Inactive pancreatic lipase-related protein 1</fullName>
    </submittedName>
</protein>
<dbReference type="PANTHER" id="PTHR11610">
    <property type="entry name" value="LIPASE"/>
    <property type="match status" value="1"/>
</dbReference>
<dbReference type="EMBL" id="LSMT01000515">
    <property type="protein sequence ID" value="PFX16839.1"/>
    <property type="molecule type" value="Genomic_DNA"/>
</dbReference>
<comment type="caution">
    <text evidence="8">The sequence shown here is derived from an EMBL/GenBank/DDBJ whole genome shotgun (WGS) entry which is preliminary data.</text>
</comment>
<accession>A0A2B4RJ44</accession>
<dbReference type="Pfam" id="PF00151">
    <property type="entry name" value="Lipase"/>
    <property type="match status" value="1"/>
</dbReference>
<evidence type="ECO:0000256" key="5">
    <source>
        <dbReference type="RuleBase" id="RU004262"/>
    </source>
</evidence>
<evidence type="ECO:0000256" key="3">
    <source>
        <dbReference type="ARBA" id="ARBA00022525"/>
    </source>
</evidence>
<dbReference type="PANTHER" id="PTHR11610:SF173">
    <property type="entry name" value="LIPASE DOMAIN-CONTAINING PROTEIN-RELATED"/>
    <property type="match status" value="1"/>
</dbReference>
<keyword evidence="9" id="KW-1185">Reference proteome</keyword>
<dbReference type="GO" id="GO:0004806">
    <property type="term" value="F:triacylglycerol lipase activity"/>
    <property type="evidence" value="ECO:0007669"/>
    <property type="project" value="InterPro"/>
</dbReference>
<evidence type="ECO:0000256" key="6">
    <source>
        <dbReference type="SAM" id="SignalP"/>
    </source>
</evidence>
<dbReference type="PRINTS" id="PR00821">
    <property type="entry name" value="TAGLIPASE"/>
</dbReference>
<evidence type="ECO:0000256" key="1">
    <source>
        <dbReference type="ARBA" id="ARBA00004613"/>
    </source>
</evidence>
<evidence type="ECO:0000259" key="7">
    <source>
        <dbReference type="Pfam" id="PF00151"/>
    </source>
</evidence>
<dbReference type="InterPro" id="IPR013818">
    <property type="entry name" value="Lipase"/>
</dbReference>